<dbReference type="EMBL" id="SNZH01000041">
    <property type="protein sequence ID" value="TDR34964.1"/>
    <property type="molecule type" value="Genomic_DNA"/>
</dbReference>
<accession>A0A4V3DKK4</accession>
<gene>
    <name evidence="1" type="ORF">DFR29_14110</name>
</gene>
<dbReference type="AlphaFoldDB" id="A0A4V3DKK4"/>
<organism evidence="1 2">
    <name type="scientific">Tahibacter aquaticus</name>
    <dbReference type="NCBI Taxonomy" id="520092"/>
    <lineage>
        <taxon>Bacteria</taxon>
        <taxon>Pseudomonadati</taxon>
        <taxon>Pseudomonadota</taxon>
        <taxon>Gammaproteobacteria</taxon>
        <taxon>Lysobacterales</taxon>
        <taxon>Rhodanobacteraceae</taxon>
        <taxon>Tahibacter</taxon>
    </lineage>
</organism>
<proteinExistence type="predicted"/>
<protein>
    <recommendedName>
        <fullName evidence="3">HEAT repeat protein</fullName>
    </recommendedName>
</protein>
<evidence type="ECO:0008006" key="3">
    <source>
        <dbReference type="Google" id="ProtNLM"/>
    </source>
</evidence>
<sequence length="439" mass="47003">MTLALPIRALVNRHAGDAAFYWCQRQGSLDSPLVDLDRLAHLDRVLQAHLDGLVVAQESGTAEAWAALDRWCGAGEIFVCAVLALEQQDSGRLRAVWQCVAQQPSRRTDAFVAALAWAQDNPMGPRIGWIEHWSRTEESPLLRAAALRAARLCTLDVSHAAIAASRANDAELRAAACVALAQRRAQLPEVATALEERLRDDVLTVRIEAAIALLDSAVAPEVTAQALNVLGNAIGVRLQALAALTGGDRAELYPNVQRELRSFALHLPCGSAEAHALCSLLDVPDRIEFAAWHGDAALLAPLIELAADPRWSALVLWAVCALSGVDGDAAGLSTLPDTDAAIPSRYIGLPAADPVALSHWWSLHCRRFVAGTRYLLGAPVAGDTAAGRLHLLHVLGSAPQDLRSIAACHLQRAHVLADLSLLARATAQYQWLHQQHGGA</sequence>
<dbReference type="OrthoDB" id="8089803at2"/>
<reference evidence="1 2" key="1">
    <citation type="submission" date="2019-03" db="EMBL/GenBank/DDBJ databases">
        <title>Genomic Encyclopedia of Type Strains, Phase IV (KMG-IV): sequencing the most valuable type-strain genomes for metagenomic binning, comparative biology and taxonomic classification.</title>
        <authorList>
            <person name="Goeker M."/>
        </authorList>
    </citation>
    <scope>NUCLEOTIDE SEQUENCE [LARGE SCALE GENOMIC DNA]</scope>
    <source>
        <strain evidence="1 2">DSM 21667</strain>
    </source>
</reference>
<evidence type="ECO:0000313" key="1">
    <source>
        <dbReference type="EMBL" id="TDR34964.1"/>
    </source>
</evidence>
<dbReference type="RefSeq" id="WP_133822047.1">
    <property type="nucleotide sequence ID" value="NZ_SNZH01000041.1"/>
</dbReference>
<evidence type="ECO:0000313" key="2">
    <source>
        <dbReference type="Proteomes" id="UP000295293"/>
    </source>
</evidence>
<keyword evidence="2" id="KW-1185">Reference proteome</keyword>
<name>A0A4V3DKK4_9GAMM</name>
<comment type="caution">
    <text evidence="1">The sequence shown here is derived from an EMBL/GenBank/DDBJ whole genome shotgun (WGS) entry which is preliminary data.</text>
</comment>
<dbReference type="Proteomes" id="UP000295293">
    <property type="component" value="Unassembled WGS sequence"/>
</dbReference>